<evidence type="ECO:0000259" key="9">
    <source>
        <dbReference type="Pfam" id="PF14748"/>
    </source>
</evidence>
<evidence type="ECO:0000313" key="10">
    <source>
        <dbReference type="EMBL" id="WCE70924.1"/>
    </source>
</evidence>
<dbReference type="GO" id="GO:0005737">
    <property type="term" value="C:cytoplasm"/>
    <property type="evidence" value="ECO:0007669"/>
    <property type="project" value="UniProtKB-SubCell"/>
</dbReference>
<dbReference type="GO" id="GO:0004735">
    <property type="term" value="F:pyrroline-5-carboxylate reductase activity"/>
    <property type="evidence" value="ECO:0007669"/>
    <property type="project" value="UniProtKB-UniRule"/>
</dbReference>
<dbReference type="Proteomes" id="UP001210770">
    <property type="component" value="Chromosome"/>
</dbReference>
<dbReference type="Pfam" id="PF14748">
    <property type="entry name" value="P5CR_dimer"/>
    <property type="match status" value="1"/>
</dbReference>
<comment type="catalytic activity">
    <reaction evidence="4 7">
        <text>L-proline + NADP(+) = (S)-1-pyrroline-5-carboxylate + NADPH + 2 H(+)</text>
        <dbReference type="Rhea" id="RHEA:14109"/>
        <dbReference type="ChEBI" id="CHEBI:15378"/>
        <dbReference type="ChEBI" id="CHEBI:17388"/>
        <dbReference type="ChEBI" id="CHEBI:57783"/>
        <dbReference type="ChEBI" id="CHEBI:58349"/>
        <dbReference type="ChEBI" id="CHEBI:60039"/>
        <dbReference type="EC" id="1.5.1.2"/>
    </reaction>
</comment>
<dbReference type="SUPFAM" id="SSF51735">
    <property type="entry name" value="NAD(P)-binding Rossmann-fold domains"/>
    <property type="match status" value="1"/>
</dbReference>
<reference evidence="10" key="1">
    <citation type="submission" date="2023-01" db="EMBL/GenBank/DDBJ databases">
        <title>Comparative genomic analysis of cold water coral derived Sulfitobacter faviae: insights into their metabolism and habitat adaptation.</title>
        <authorList>
            <person name="Guo Y."/>
            <person name="Lin S."/>
            <person name="Huang Z."/>
            <person name="Tang K."/>
            <person name="Wang X."/>
        </authorList>
    </citation>
    <scope>NUCLEOTIDE SEQUENCE</scope>
    <source>
        <strain evidence="10">SCSIO W_1865</strain>
    </source>
</reference>
<dbReference type="Gene3D" id="3.40.50.720">
    <property type="entry name" value="NAD(P)-binding Rossmann-like Domain"/>
    <property type="match status" value="1"/>
</dbReference>
<dbReference type="HAMAP" id="MF_01925">
    <property type="entry name" value="P5C_reductase"/>
    <property type="match status" value="1"/>
</dbReference>
<dbReference type="InterPro" id="IPR028939">
    <property type="entry name" value="P5C_Rdtase_cat_N"/>
</dbReference>
<dbReference type="PROSITE" id="PS00521">
    <property type="entry name" value="P5CR"/>
    <property type="match status" value="1"/>
</dbReference>
<keyword evidence="4 7" id="KW-0028">Amino-acid biosynthesis</keyword>
<protein>
    <recommendedName>
        <fullName evidence="4 5">Pyrroline-5-carboxylate reductase</fullName>
        <shortName evidence="4">P5C reductase</shortName>
        <shortName evidence="4">P5CR</shortName>
        <ecNumber evidence="4 5">1.5.1.2</ecNumber>
    </recommendedName>
    <alternativeName>
        <fullName evidence="4">PCA reductase</fullName>
    </alternativeName>
</protein>
<dbReference type="EMBL" id="CP116423">
    <property type="protein sequence ID" value="WCE70924.1"/>
    <property type="molecule type" value="Genomic_DNA"/>
</dbReference>
<dbReference type="SUPFAM" id="SSF48179">
    <property type="entry name" value="6-phosphogluconate dehydrogenase C-terminal domain-like"/>
    <property type="match status" value="1"/>
</dbReference>
<proteinExistence type="inferred from homology"/>
<evidence type="ECO:0000256" key="6">
    <source>
        <dbReference type="PIRSR" id="PIRSR000193-1"/>
    </source>
</evidence>
<dbReference type="Gene3D" id="1.10.3730.10">
    <property type="entry name" value="ProC C-terminal domain-like"/>
    <property type="match status" value="1"/>
</dbReference>
<evidence type="ECO:0000313" key="11">
    <source>
        <dbReference type="Proteomes" id="UP001210770"/>
    </source>
</evidence>
<dbReference type="NCBIfam" id="TIGR00112">
    <property type="entry name" value="proC"/>
    <property type="match status" value="1"/>
</dbReference>
<dbReference type="InterPro" id="IPR029036">
    <property type="entry name" value="P5CR_dimer"/>
</dbReference>
<keyword evidence="4" id="KW-0963">Cytoplasm</keyword>
<dbReference type="InterPro" id="IPR008927">
    <property type="entry name" value="6-PGluconate_DH-like_C_sf"/>
</dbReference>
<dbReference type="PANTHER" id="PTHR11645:SF0">
    <property type="entry name" value="PYRROLINE-5-CARBOXYLATE REDUCTASE 3"/>
    <property type="match status" value="1"/>
</dbReference>
<dbReference type="Pfam" id="PF03807">
    <property type="entry name" value="F420_oxidored"/>
    <property type="match status" value="1"/>
</dbReference>
<feature type="domain" description="Pyrroline-5-carboxylate reductase dimerisation" evidence="9">
    <location>
        <begin position="158"/>
        <end position="261"/>
    </location>
</feature>
<comment type="similarity">
    <text evidence="1 4 7">Belongs to the pyrroline-5-carboxylate reductase family.</text>
</comment>
<dbReference type="RefSeq" id="WP_271689126.1">
    <property type="nucleotide sequence ID" value="NZ_CP116423.1"/>
</dbReference>
<comment type="subcellular location">
    <subcellularLocation>
        <location evidence="4">Cytoplasm</location>
    </subcellularLocation>
</comment>
<dbReference type="InterPro" id="IPR053790">
    <property type="entry name" value="P5CR-like_CS"/>
</dbReference>
<feature type="domain" description="Pyrroline-5-carboxylate reductase catalytic N-terminal" evidence="8">
    <location>
        <begin position="3"/>
        <end position="95"/>
    </location>
</feature>
<keyword evidence="4 7" id="KW-0641">Proline biosynthesis</keyword>
<evidence type="ECO:0000256" key="7">
    <source>
        <dbReference type="RuleBase" id="RU003903"/>
    </source>
</evidence>
<keyword evidence="2 4" id="KW-0521">NADP</keyword>
<dbReference type="PANTHER" id="PTHR11645">
    <property type="entry name" value="PYRROLINE-5-CARBOXYLATE REDUCTASE"/>
    <property type="match status" value="1"/>
</dbReference>
<sequence>MEKITFIGGGNMAMAIIGGLISSGWEPSRITVIDPNADQRKRLAADHGIQTTDDVAVATAADIIVLAVKPQVIPAVAEQMEAELSAKLILSIAAGVTVATLEGLFGPVSIARTMPNTPALLGLGATGLYVNEHTTDAQCATAKAIIEAFGICVTVEREDLLDVVTAVSGSGPAYYFLMLEEMIRAGTALGLRPEDAKALTLHTALGAATMAAKGDAPEVLRARVTSPNGTTHAAIVSMQKNGFGDVIAKAMIACRDRAVELGKAEQ</sequence>
<dbReference type="GO" id="GO:0055129">
    <property type="term" value="P:L-proline biosynthetic process"/>
    <property type="evidence" value="ECO:0007669"/>
    <property type="project" value="UniProtKB-UniRule"/>
</dbReference>
<evidence type="ECO:0000256" key="4">
    <source>
        <dbReference type="HAMAP-Rule" id="MF_01925"/>
    </source>
</evidence>
<organism evidence="10 11">
    <name type="scientific">Sulfitobacter faviae</name>
    <dbReference type="NCBI Taxonomy" id="1775881"/>
    <lineage>
        <taxon>Bacteria</taxon>
        <taxon>Pseudomonadati</taxon>
        <taxon>Pseudomonadota</taxon>
        <taxon>Alphaproteobacteria</taxon>
        <taxon>Rhodobacterales</taxon>
        <taxon>Roseobacteraceae</taxon>
        <taxon>Sulfitobacter</taxon>
    </lineage>
</organism>
<dbReference type="PIRSF" id="PIRSF000193">
    <property type="entry name" value="Pyrrol-5-carb_rd"/>
    <property type="match status" value="1"/>
</dbReference>
<dbReference type="AlphaFoldDB" id="A0AAX3LQR7"/>
<comment type="pathway">
    <text evidence="4 7">Amino-acid biosynthesis; L-proline biosynthesis; L-proline from L-glutamate 5-semialdehyde: step 1/1.</text>
</comment>
<feature type="binding site" evidence="6">
    <location>
        <begin position="7"/>
        <end position="12"/>
    </location>
    <ligand>
        <name>NADP(+)</name>
        <dbReference type="ChEBI" id="CHEBI:58349"/>
    </ligand>
</feature>
<name>A0AAX3LQR7_9RHOB</name>
<dbReference type="InterPro" id="IPR000304">
    <property type="entry name" value="Pyrroline-COOH_reductase"/>
</dbReference>
<dbReference type="EC" id="1.5.1.2" evidence="4 5"/>
<dbReference type="FunFam" id="1.10.3730.10:FF:000001">
    <property type="entry name" value="Pyrroline-5-carboxylate reductase"/>
    <property type="match status" value="1"/>
</dbReference>
<gene>
    <name evidence="4 10" type="primary">proC</name>
    <name evidence="10" type="ORF">PL336_03545</name>
</gene>
<evidence type="ECO:0000256" key="5">
    <source>
        <dbReference type="NCBIfam" id="TIGR00112"/>
    </source>
</evidence>
<dbReference type="InterPro" id="IPR036291">
    <property type="entry name" value="NAD(P)-bd_dom_sf"/>
</dbReference>
<evidence type="ECO:0000259" key="8">
    <source>
        <dbReference type="Pfam" id="PF03807"/>
    </source>
</evidence>
<evidence type="ECO:0000256" key="2">
    <source>
        <dbReference type="ARBA" id="ARBA00022857"/>
    </source>
</evidence>
<evidence type="ECO:0000256" key="1">
    <source>
        <dbReference type="ARBA" id="ARBA00005525"/>
    </source>
</evidence>
<accession>A0AAX3LQR7</accession>
<feature type="binding site" evidence="6">
    <location>
        <begin position="67"/>
        <end position="70"/>
    </location>
    <ligand>
        <name>NADP(+)</name>
        <dbReference type="ChEBI" id="CHEBI:58349"/>
    </ligand>
</feature>
<keyword evidence="3 4" id="KW-0560">Oxidoreductase</keyword>
<comment type="function">
    <text evidence="4">Catalyzes the reduction of 1-pyrroline-5-carboxylate (PCA) to L-proline.</text>
</comment>
<evidence type="ECO:0000256" key="3">
    <source>
        <dbReference type="ARBA" id="ARBA00023002"/>
    </source>
</evidence>
<comment type="catalytic activity">
    <reaction evidence="4">
        <text>L-proline + NAD(+) = (S)-1-pyrroline-5-carboxylate + NADH + 2 H(+)</text>
        <dbReference type="Rhea" id="RHEA:14105"/>
        <dbReference type="ChEBI" id="CHEBI:15378"/>
        <dbReference type="ChEBI" id="CHEBI:17388"/>
        <dbReference type="ChEBI" id="CHEBI:57540"/>
        <dbReference type="ChEBI" id="CHEBI:57945"/>
        <dbReference type="ChEBI" id="CHEBI:60039"/>
        <dbReference type="EC" id="1.5.1.2"/>
    </reaction>
</comment>